<name>A0A2R4SVI8_9ACTN</name>
<organism evidence="2 3">
    <name type="scientific">Streptomyces lunaelactis</name>
    <dbReference type="NCBI Taxonomy" id="1535768"/>
    <lineage>
        <taxon>Bacteria</taxon>
        <taxon>Bacillati</taxon>
        <taxon>Actinomycetota</taxon>
        <taxon>Actinomycetes</taxon>
        <taxon>Kitasatosporales</taxon>
        <taxon>Streptomycetaceae</taxon>
        <taxon>Streptomyces</taxon>
    </lineage>
</organism>
<dbReference type="EMBL" id="CP026304">
    <property type="protein sequence ID" value="AVZ70893.1"/>
    <property type="molecule type" value="Genomic_DNA"/>
</dbReference>
<protein>
    <submittedName>
        <fullName evidence="2">Uncharacterized protein</fullName>
    </submittedName>
</protein>
<dbReference type="RefSeq" id="WP_108146588.1">
    <property type="nucleotide sequence ID" value="NZ_CP026304.1"/>
</dbReference>
<accession>A0A2R4SVI8</accession>
<dbReference type="AlphaFoldDB" id="A0A2R4SVI8"/>
<sequence length="226" mass="25191">MQHPATGPKSAAANPPATRPAGRASDRTESALQYPDGSVIWQTRSPALPLTVERTTYDASGRHRRLLCTGVDGQRVYAAPHHVVISDPAQRPTAVRLDSSARELTAAIRRHTADCRSCCEEAVFWGTARRCLLGKRLVDELGALLHYRDNVAKWLEGKPVDPTVLRRGQGVTVRGWHYDAHLRCHTRQAEFVGRFVEADHHGYLIVREMEHLTTAAYRAVHVFHAP</sequence>
<evidence type="ECO:0000313" key="2">
    <source>
        <dbReference type="EMBL" id="AVZ70893.1"/>
    </source>
</evidence>
<feature type="region of interest" description="Disordered" evidence="1">
    <location>
        <begin position="1"/>
        <end position="36"/>
    </location>
</feature>
<evidence type="ECO:0000313" key="3">
    <source>
        <dbReference type="Proteomes" id="UP000244201"/>
    </source>
</evidence>
<gene>
    <name evidence="2" type="ORF">SLUN_00035</name>
</gene>
<dbReference type="OrthoDB" id="4233423at2"/>
<proteinExistence type="predicted"/>
<dbReference type="KEGG" id="slk:SLUN_00035"/>
<reference evidence="2 3" key="1">
    <citation type="submission" date="2018-01" db="EMBL/GenBank/DDBJ databases">
        <title>Complete genome sequence of Streptomyces lunaelactis MM109T, a Ferroverdin A producer isolated from cave moonmilk deposits.</title>
        <authorList>
            <person name="Naome A."/>
            <person name="Martinet L."/>
            <person name="Maciejewska M."/>
            <person name="Anderssen S."/>
            <person name="Adam D."/>
            <person name="Tenconi E."/>
            <person name="Deflandre B."/>
            <person name="Arguelles-Arias A."/>
            <person name="Calusinska M."/>
            <person name="Copieters W."/>
            <person name="Karim L."/>
            <person name="Hanikenne M."/>
            <person name="Baurain D."/>
            <person name="van Wezel G."/>
            <person name="Smargiasso N."/>
            <person name="de Pauw E."/>
            <person name="Delfosse P."/>
            <person name="Rigali S."/>
        </authorList>
    </citation>
    <scope>NUCLEOTIDE SEQUENCE [LARGE SCALE GENOMIC DNA]</scope>
    <source>
        <strain evidence="2 3">MM109</strain>
    </source>
</reference>
<keyword evidence="3" id="KW-1185">Reference proteome</keyword>
<evidence type="ECO:0000256" key="1">
    <source>
        <dbReference type="SAM" id="MobiDB-lite"/>
    </source>
</evidence>
<dbReference type="GeneID" id="55653691"/>
<dbReference type="Proteomes" id="UP000244201">
    <property type="component" value="Chromosome"/>
</dbReference>